<dbReference type="Proteomes" id="UP000260814">
    <property type="component" value="Unassembled WGS sequence"/>
</dbReference>
<comment type="caution">
    <text evidence="1">The sequence shown here is derived from an EMBL/GenBank/DDBJ whole genome shotgun (WGS) entry which is preliminary data.</text>
</comment>
<sequence>MKHVNLGAATAPKWFAVATVLINGKEQEIIPAFTEYSIQRKDFSKDKIYEKIDKSKILPTVFCFAKPDIFIKENVQLFDYLGRELTDVPNEAPQIMVYLDKADNINLLDLDIPLKAELIDCESVADAYHHVATTAYLSQCPSKDDWIGLAGIVSKDQLLLEIRRFGNSFGMNGTTAQGYFGLSTTTSFMQSKAISFSSLLPKGEFRTYQQAEILMKATVQAFGAKAAKQTRYIKAINYCISLYSFDLVCQALNNIGATEKLQLDASKCEDKIQCLQGLLIEQLAKLSNKTKQN</sequence>
<accession>A0A3E4ZDD4</accession>
<protein>
    <submittedName>
        <fullName evidence="1">Uncharacterized protein</fullName>
    </submittedName>
</protein>
<dbReference type="RefSeq" id="WP_117700804.1">
    <property type="nucleotide sequence ID" value="NZ_QSTW01000002.1"/>
</dbReference>
<proteinExistence type="predicted"/>
<dbReference type="EMBL" id="QSTW01000002">
    <property type="protein sequence ID" value="RGM93102.1"/>
    <property type="molecule type" value="Genomic_DNA"/>
</dbReference>
<gene>
    <name evidence="1" type="ORF">DXB87_03515</name>
</gene>
<evidence type="ECO:0000313" key="1">
    <source>
        <dbReference type="EMBL" id="RGM93102.1"/>
    </source>
</evidence>
<organism evidence="1 2">
    <name type="scientific">Phocaeicola plebeius</name>
    <dbReference type="NCBI Taxonomy" id="310297"/>
    <lineage>
        <taxon>Bacteria</taxon>
        <taxon>Pseudomonadati</taxon>
        <taxon>Bacteroidota</taxon>
        <taxon>Bacteroidia</taxon>
        <taxon>Bacteroidales</taxon>
        <taxon>Bacteroidaceae</taxon>
        <taxon>Phocaeicola</taxon>
    </lineage>
</organism>
<dbReference type="AlphaFoldDB" id="A0A3E4ZDD4"/>
<reference evidence="1 2" key="1">
    <citation type="submission" date="2018-08" db="EMBL/GenBank/DDBJ databases">
        <title>A genome reference for cultivated species of the human gut microbiota.</title>
        <authorList>
            <person name="Zou Y."/>
            <person name="Xue W."/>
            <person name="Luo G."/>
        </authorList>
    </citation>
    <scope>NUCLEOTIDE SEQUENCE [LARGE SCALE GENOMIC DNA]</scope>
    <source>
        <strain evidence="1 2">OM06-2</strain>
    </source>
</reference>
<name>A0A3E4ZDD4_9BACT</name>
<evidence type="ECO:0000313" key="2">
    <source>
        <dbReference type="Proteomes" id="UP000260814"/>
    </source>
</evidence>